<dbReference type="EMBL" id="CP126980">
    <property type="protein sequence ID" value="WIM93778.1"/>
    <property type="molecule type" value="Genomic_DNA"/>
</dbReference>
<keyword evidence="3" id="KW-1185">Reference proteome</keyword>
<feature type="signal peptide" evidence="1">
    <location>
        <begin position="1"/>
        <end position="27"/>
    </location>
</feature>
<accession>A0ABY8WBE2</accession>
<sequence>MTFSRRLAAAGGVATVLVFGLAAPALAHDVRLGGPNGCGATKLQSCGYVQVRSNHTIVDACDTKQDGTGYAATYKLKNGTTGMVSDGNGAASGCGIIQAGTSSNPVTQLAGCYYFGGAWLCNPLTAV</sequence>
<gene>
    <name evidence="2" type="ORF">ACTOB_005764</name>
</gene>
<evidence type="ECO:0000256" key="1">
    <source>
        <dbReference type="SAM" id="SignalP"/>
    </source>
</evidence>
<organism evidence="2 3">
    <name type="scientific">Actinoplanes oblitus</name>
    <dbReference type="NCBI Taxonomy" id="3040509"/>
    <lineage>
        <taxon>Bacteria</taxon>
        <taxon>Bacillati</taxon>
        <taxon>Actinomycetota</taxon>
        <taxon>Actinomycetes</taxon>
        <taxon>Micromonosporales</taxon>
        <taxon>Micromonosporaceae</taxon>
        <taxon>Actinoplanes</taxon>
    </lineage>
</organism>
<proteinExistence type="predicted"/>
<keyword evidence="1" id="KW-0732">Signal</keyword>
<dbReference type="RefSeq" id="WP_284914985.1">
    <property type="nucleotide sequence ID" value="NZ_CP126980.1"/>
</dbReference>
<evidence type="ECO:0000313" key="3">
    <source>
        <dbReference type="Proteomes" id="UP001240150"/>
    </source>
</evidence>
<protein>
    <recommendedName>
        <fullName evidence="4">Secreted protein</fullName>
    </recommendedName>
</protein>
<evidence type="ECO:0008006" key="4">
    <source>
        <dbReference type="Google" id="ProtNLM"/>
    </source>
</evidence>
<feature type="chain" id="PRO_5045072603" description="Secreted protein" evidence="1">
    <location>
        <begin position="28"/>
        <end position="127"/>
    </location>
</feature>
<reference evidence="2 3" key="1">
    <citation type="submission" date="2023-06" db="EMBL/GenBank/DDBJ databases">
        <authorList>
            <person name="Yushchuk O."/>
            <person name="Binda E."/>
            <person name="Ruckert-Reed C."/>
            <person name="Fedorenko V."/>
            <person name="Kalinowski J."/>
            <person name="Marinelli F."/>
        </authorList>
    </citation>
    <scope>NUCLEOTIDE SEQUENCE [LARGE SCALE GENOMIC DNA]</scope>
    <source>
        <strain evidence="2 3">NRRL 3884</strain>
    </source>
</reference>
<dbReference type="Proteomes" id="UP001240150">
    <property type="component" value="Chromosome"/>
</dbReference>
<evidence type="ECO:0000313" key="2">
    <source>
        <dbReference type="EMBL" id="WIM93778.1"/>
    </source>
</evidence>
<name>A0ABY8WBE2_9ACTN</name>